<evidence type="ECO:0000313" key="3">
    <source>
        <dbReference type="EMBL" id="TFE84280.1"/>
    </source>
</evidence>
<dbReference type="InterPro" id="IPR000551">
    <property type="entry name" value="MerR-type_HTH_dom"/>
</dbReference>
<reference evidence="3 4" key="1">
    <citation type="submission" date="2017-03" db="EMBL/GenBank/DDBJ databases">
        <title>Isolation of Levoglucosan Utilizing Bacteria.</title>
        <authorList>
            <person name="Arya A.S."/>
        </authorList>
    </citation>
    <scope>NUCLEOTIDE SEQUENCE [LARGE SCALE GENOMIC DNA]</scope>
    <source>
        <strain evidence="3 4">MEC069</strain>
    </source>
</reference>
<evidence type="ECO:0000259" key="2">
    <source>
        <dbReference type="PROSITE" id="PS51332"/>
    </source>
</evidence>
<organism evidence="3 4">
    <name type="scientific">Paenibacillus athensensis</name>
    <dbReference type="NCBI Taxonomy" id="1967502"/>
    <lineage>
        <taxon>Bacteria</taxon>
        <taxon>Bacillati</taxon>
        <taxon>Bacillota</taxon>
        <taxon>Bacilli</taxon>
        <taxon>Bacillales</taxon>
        <taxon>Paenibacillaceae</taxon>
        <taxon>Paenibacillus</taxon>
    </lineage>
</organism>
<dbReference type="PROSITE" id="PS51332">
    <property type="entry name" value="B12_BINDING"/>
    <property type="match status" value="1"/>
</dbReference>
<dbReference type="Pfam" id="PF13411">
    <property type="entry name" value="MerR_1"/>
    <property type="match status" value="1"/>
</dbReference>
<feature type="domain" description="B12-binding" evidence="2">
    <location>
        <begin position="180"/>
        <end position="307"/>
    </location>
</feature>
<dbReference type="CDD" id="cd02065">
    <property type="entry name" value="B12-binding_like"/>
    <property type="match status" value="1"/>
</dbReference>
<dbReference type="Gene3D" id="1.10.1240.10">
    <property type="entry name" value="Methionine synthase domain"/>
    <property type="match status" value="1"/>
</dbReference>
<dbReference type="SUPFAM" id="SSF52242">
    <property type="entry name" value="Cobalamin (vitamin B12)-binding domain"/>
    <property type="match status" value="1"/>
</dbReference>
<evidence type="ECO:0000313" key="4">
    <source>
        <dbReference type="Proteomes" id="UP000298246"/>
    </source>
</evidence>
<dbReference type="EMBL" id="MYFO01000036">
    <property type="protein sequence ID" value="TFE84280.1"/>
    <property type="molecule type" value="Genomic_DNA"/>
</dbReference>
<dbReference type="InterPro" id="IPR036594">
    <property type="entry name" value="Meth_synthase_dom"/>
</dbReference>
<dbReference type="InterPro" id="IPR006158">
    <property type="entry name" value="Cobalamin-bd"/>
</dbReference>
<dbReference type="Proteomes" id="UP000298246">
    <property type="component" value="Unassembled WGS sequence"/>
</dbReference>
<keyword evidence="4" id="KW-1185">Reference proteome</keyword>
<proteinExistence type="predicted"/>
<dbReference type="SMART" id="SM00422">
    <property type="entry name" value="HTH_MERR"/>
    <property type="match status" value="1"/>
</dbReference>
<dbReference type="GO" id="GO:0003677">
    <property type="term" value="F:DNA binding"/>
    <property type="evidence" value="ECO:0007669"/>
    <property type="project" value="InterPro"/>
</dbReference>
<dbReference type="GO" id="GO:0006355">
    <property type="term" value="P:regulation of DNA-templated transcription"/>
    <property type="evidence" value="ECO:0007669"/>
    <property type="project" value="InterPro"/>
</dbReference>
<dbReference type="InterPro" id="IPR003759">
    <property type="entry name" value="Cbl-bd_cap"/>
</dbReference>
<dbReference type="GO" id="GO:0031419">
    <property type="term" value="F:cobalamin binding"/>
    <property type="evidence" value="ECO:0007669"/>
    <property type="project" value="InterPro"/>
</dbReference>
<dbReference type="OrthoDB" id="9800334at2"/>
<dbReference type="InterPro" id="IPR009061">
    <property type="entry name" value="DNA-bd_dom_put_sf"/>
</dbReference>
<dbReference type="SUPFAM" id="SSF46955">
    <property type="entry name" value="Putative DNA-binding domain"/>
    <property type="match status" value="1"/>
</dbReference>
<name>A0A4Y8PTV0_9BACL</name>
<dbReference type="PROSITE" id="PS50937">
    <property type="entry name" value="HTH_MERR_2"/>
    <property type="match status" value="1"/>
</dbReference>
<accession>A0A4Y8PTV0</accession>
<dbReference type="InterPro" id="IPR036724">
    <property type="entry name" value="Cobalamin-bd_sf"/>
</dbReference>
<dbReference type="Gene3D" id="1.10.1660.10">
    <property type="match status" value="1"/>
</dbReference>
<dbReference type="Pfam" id="PF02607">
    <property type="entry name" value="B12-binding_2"/>
    <property type="match status" value="1"/>
</dbReference>
<comment type="caution">
    <text evidence="3">The sequence shown here is derived from an EMBL/GenBank/DDBJ whole genome shotgun (WGS) entry which is preliminary data.</text>
</comment>
<dbReference type="Gene3D" id="3.40.50.280">
    <property type="entry name" value="Cobalamin-binding domain"/>
    <property type="match status" value="1"/>
</dbReference>
<evidence type="ECO:0000259" key="1">
    <source>
        <dbReference type="PROSITE" id="PS50937"/>
    </source>
</evidence>
<gene>
    <name evidence="3" type="ORF">B5M42_20500</name>
</gene>
<dbReference type="AlphaFoldDB" id="A0A4Y8PTV0"/>
<protein>
    <submittedName>
        <fullName evidence="3">MerR family transcriptional regulator</fullName>
    </submittedName>
</protein>
<feature type="domain" description="HTH merR-type" evidence="1">
    <location>
        <begin position="4"/>
        <end position="51"/>
    </location>
</feature>
<sequence length="307" mass="34620">MTRLYTIREVAQRTGLSTQLIRKWEERYEAVTPTRFSNGYRGYTKPDIETLIWLKTKVDEGVPIGIAAKEHKRTEVPADEPAAQWQPLPKQPPGMKAYSNMLIEFFLRLDQPGAQQFLDQLLALHHTNFVLMQVLEPALIELGERWERGEISEYQEHFGSHFVRERLLSMKNVYMAQSGSPLLVTACSPGERHELGILFLGYFALQAGFQIAYLGTSPSEKGIFECLEQQRPLAFAFSSSSREGLEESAGFYRELDKGIEQLGLHTKVFIGGSAIVDDSIMPGTRFVYLLSGTAQAAIAKMKRLLAD</sequence>
<dbReference type="GO" id="GO:0046872">
    <property type="term" value="F:metal ion binding"/>
    <property type="evidence" value="ECO:0007669"/>
    <property type="project" value="InterPro"/>
</dbReference>